<gene>
    <name evidence="1" type="ORF">GPA25_21755</name>
</gene>
<dbReference type="RefSeq" id="WP_169262511.1">
    <property type="nucleotide sequence ID" value="NZ_WTVQ01000061.1"/>
</dbReference>
<sequence>MTPGYVDHFERDQQALRLGEITVTGESLQNITKTPNRFLLAKAQQCPHVFLSEQGPETRLKPAHERLIARHTGGSLWTS</sequence>
<evidence type="ECO:0000313" key="2">
    <source>
        <dbReference type="Proteomes" id="UP000648984"/>
    </source>
</evidence>
<accession>A0ABX1QJD6</accession>
<dbReference type="Proteomes" id="UP000648984">
    <property type="component" value="Unassembled WGS sequence"/>
</dbReference>
<name>A0ABX1QJD6_9RHOO</name>
<evidence type="ECO:0000313" key="1">
    <source>
        <dbReference type="EMBL" id="NMG77380.1"/>
    </source>
</evidence>
<keyword evidence="2" id="KW-1185">Reference proteome</keyword>
<comment type="caution">
    <text evidence="1">The sequence shown here is derived from an EMBL/GenBank/DDBJ whole genome shotgun (WGS) entry which is preliminary data.</text>
</comment>
<proteinExistence type="predicted"/>
<reference evidence="1 2" key="1">
    <citation type="submission" date="2019-12" db="EMBL/GenBank/DDBJ databases">
        <title>Comparative genomics gives insights into the taxonomy of the Azoarcus-Aromatoleum group and reveals separate origins of nif in the plant-associated Azoarcus and non-plant-associated Aromatoleum sub-groups.</title>
        <authorList>
            <person name="Lafos M."/>
            <person name="Maluk M."/>
            <person name="Batista M."/>
            <person name="Junghare M."/>
            <person name="Carmona M."/>
            <person name="Faoro H."/>
            <person name="Cruz L.M."/>
            <person name="Battistoni F."/>
            <person name="De Souza E."/>
            <person name="Pedrosa F."/>
            <person name="Chen W.-M."/>
            <person name="Poole P.S."/>
            <person name="Dixon R.A."/>
            <person name="James E.K."/>
        </authorList>
    </citation>
    <scope>NUCLEOTIDE SEQUENCE [LARGE SCALE GENOMIC DNA]</scope>
    <source>
        <strain evidence="1 2">22Lin</strain>
    </source>
</reference>
<dbReference type="EMBL" id="WTVQ01000061">
    <property type="protein sequence ID" value="NMG77380.1"/>
    <property type="molecule type" value="Genomic_DNA"/>
</dbReference>
<organism evidence="1 2">
    <name type="scientific">Aromatoleum diolicum</name>
    <dbReference type="NCBI Taxonomy" id="75796"/>
    <lineage>
        <taxon>Bacteria</taxon>
        <taxon>Pseudomonadati</taxon>
        <taxon>Pseudomonadota</taxon>
        <taxon>Betaproteobacteria</taxon>
        <taxon>Rhodocyclales</taxon>
        <taxon>Rhodocyclaceae</taxon>
        <taxon>Aromatoleum</taxon>
    </lineage>
</organism>
<protein>
    <submittedName>
        <fullName evidence="1">Uncharacterized protein</fullName>
    </submittedName>
</protein>